<dbReference type="EMBL" id="SRJD01000002">
    <property type="protein sequence ID" value="TGA99904.1"/>
    <property type="molecule type" value="Genomic_DNA"/>
</dbReference>
<sequence>MIRILLFAQLKDQVGENKLLLDYQPLSVADLKKQMQDRYKFQTKDVMVAINEEYAADYDMIHDGDVVAMIPPVSGG</sequence>
<dbReference type="PANTHER" id="PTHR33359">
    <property type="entry name" value="MOLYBDOPTERIN SYNTHASE SULFUR CARRIER SUBUNIT"/>
    <property type="match status" value="1"/>
</dbReference>
<protein>
    <recommendedName>
        <fullName evidence="3">Molybdopterin synthase sulfur carrier subunit</fullName>
    </recommendedName>
</protein>
<dbReference type="PANTHER" id="PTHR33359:SF1">
    <property type="entry name" value="MOLYBDOPTERIN SYNTHASE SULFUR CARRIER SUBUNIT"/>
    <property type="match status" value="1"/>
</dbReference>
<dbReference type="Gene3D" id="3.10.20.30">
    <property type="match status" value="1"/>
</dbReference>
<dbReference type="UniPathway" id="UPA00344"/>
<dbReference type="Proteomes" id="UP000298347">
    <property type="component" value="Unassembled WGS sequence"/>
</dbReference>
<reference evidence="4 5" key="1">
    <citation type="journal article" date="2015" name="Int. J. Syst. Evol. Microbiol.">
        <title>Sporolactobacillus shoreae sp. nov. and Sporolactobacillus spathodeae sp. nov., two spore-forming lactic acid bacteria isolated from tree barks in Thailand.</title>
        <authorList>
            <person name="Thamacharoensuk T."/>
            <person name="Kitahara M."/>
            <person name="Ohkuma M."/>
            <person name="Thongchul N."/>
            <person name="Tanasupawat S."/>
        </authorList>
    </citation>
    <scope>NUCLEOTIDE SEQUENCE [LARGE SCALE GENOMIC DNA]</scope>
    <source>
        <strain evidence="4 5">BK92</strain>
    </source>
</reference>
<gene>
    <name evidence="4" type="ORF">E4665_02855</name>
</gene>
<dbReference type="SUPFAM" id="SSF54285">
    <property type="entry name" value="MoaD/ThiS"/>
    <property type="match status" value="1"/>
</dbReference>
<keyword evidence="1" id="KW-0547">Nucleotide-binding</keyword>
<name>A0A4Z0GTB3_9BACL</name>
<evidence type="ECO:0000256" key="2">
    <source>
        <dbReference type="ARBA" id="ARBA00024200"/>
    </source>
</evidence>
<dbReference type="GO" id="GO:0000166">
    <property type="term" value="F:nucleotide binding"/>
    <property type="evidence" value="ECO:0007669"/>
    <property type="project" value="UniProtKB-KW"/>
</dbReference>
<dbReference type="InterPro" id="IPR044672">
    <property type="entry name" value="MOCS2A"/>
</dbReference>
<comment type="caution">
    <text evidence="4">The sequence shown here is derived from an EMBL/GenBank/DDBJ whole genome shotgun (WGS) entry which is preliminary data.</text>
</comment>
<keyword evidence="5" id="KW-1185">Reference proteome</keyword>
<dbReference type="InterPro" id="IPR012675">
    <property type="entry name" value="Beta-grasp_dom_sf"/>
</dbReference>
<dbReference type="CDD" id="cd00754">
    <property type="entry name" value="Ubl_MoaD"/>
    <property type="match status" value="1"/>
</dbReference>
<evidence type="ECO:0000256" key="1">
    <source>
        <dbReference type="ARBA" id="ARBA00022741"/>
    </source>
</evidence>
<organism evidence="4 5">
    <name type="scientific">Sporolactobacillus shoreae</name>
    <dbReference type="NCBI Taxonomy" id="1465501"/>
    <lineage>
        <taxon>Bacteria</taxon>
        <taxon>Bacillati</taxon>
        <taxon>Bacillota</taxon>
        <taxon>Bacilli</taxon>
        <taxon>Bacillales</taxon>
        <taxon>Sporolactobacillaceae</taxon>
        <taxon>Sporolactobacillus</taxon>
    </lineage>
</organism>
<dbReference type="GO" id="GO:0006777">
    <property type="term" value="P:Mo-molybdopterin cofactor biosynthetic process"/>
    <property type="evidence" value="ECO:0007669"/>
    <property type="project" value="InterPro"/>
</dbReference>
<dbReference type="Pfam" id="PF02597">
    <property type="entry name" value="ThiS"/>
    <property type="match status" value="1"/>
</dbReference>
<dbReference type="InterPro" id="IPR016155">
    <property type="entry name" value="Mopterin_synth/thiamin_S_b"/>
</dbReference>
<evidence type="ECO:0000313" key="4">
    <source>
        <dbReference type="EMBL" id="TGA99904.1"/>
    </source>
</evidence>
<dbReference type="AlphaFoldDB" id="A0A4Z0GTB3"/>
<dbReference type="RefSeq" id="WP_135347299.1">
    <property type="nucleotide sequence ID" value="NZ_SRJD01000002.1"/>
</dbReference>
<comment type="similarity">
    <text evidence="2">Belongs to the MoaD family.</text>
</comment>
<dbReference type="GO" id="GO:1990133">
    <property type="term" value="C:molybdopterin adenylyltransferase complex"/>
    <property type="evidence" value="ECO:0007669"/>
    <property type="project" value="TreeGrafter"/>
</dbReference>
<dbReference type="InterPro" id="IPR003749">
    <property type="entry name" value="ThiS/MoaD-like"/>
</dbReference>
<dbReference type="OrthoDB" id="9801945at2"/>
<proteinExistence type="inferred from homology"/>
<evidence type="ECO:0000313" key="5">
    <source>
        <dbReference type="Proteomes" id="UP000298347"/>
    </source>
</evidence>
<evidence type="ECO:0000256" key="3">
    <source>
        <dbReference type="ARBA" id="ARBA00024247"/>
    </source>
</evidence>
<accession>A0A4Z0GTB3</accession>